<dbReference type="CDD" id="cd05374">
    <property type="entry name" value="17beta-HSD-like_SDR_c"/>
    <property type="match status" value="1"/>
</dbReference>
<comment type="similarity">
    <text evidence="1 4">Belongs to the short-chain dehydrogenases/reductases (SDR) family.</text>
</comment>
<evidence type="ECO:0000313" key="6">
    <source>
        <dbReference type="Proteomes" id="UP000001745"/>
    </source>
</evidence>
<dbReference type="PhylomeDB" id="B8MIQ8"/>
<dbReference type="HOGENOM" id="CLU_010194_2_9_1"/>
<dbReference type="OMA" id="YNATREP"/>
<gene>
    <name evidence="5" type="ORF">TSTA_050080</name>
</gene>
<dbReference type="AlphaFoldDB" id="B8MIQ8"/>
<dbReference type="PRINTS" id="PR00080">
    <property type="entry name" value="SDRFAMILY"/>
</dbReference>
<dbReference type="eggNOG" id="KOG1205">
    <property type="taxonomic scope" value="Eukaryota"/>
</dbReference>
<dbReference type="PANTHER" id="PTHR43976">
    <property type="entry name" value="SHORT CHAIN DEHYDROGENASE"/>
    <property type="match status" value="1"/>
</dbReference>
<name>B8MIQ8_TALSN</name>
<organism evidence="5 6">
    <name type="scientific">Talaromyces stipitatus (strain ATCC 10500 / CBS 375.48 / QM 6759 / NRRL 1006)</name>
    <name type="common">Penicillium stipitatum</name>
    <dbReference type="NCBI Taxonomy" id="441959"/>
    <lineage>
        <taxon>Eukaryota</taxon>
        <taxon>Fungi</taxon>
        <taxon>Dikarya</taxon>
        <taxon>Ascomycota</taxon>
        <taxon>Pezizomycotina</taxon>
        <taxon>Eurotiomycetes</taxon>
        <taxon>Eurotiomycetidae</taxon>
        <taxon>Eurotiales</taxon>
        <taxon>Trichocomaceae</taxon>
        <taxon>Talaromyces</taxon>
        <taxon>Talaromyces sect. Talaromyces</taxon>
    </lineage>
</organism>
<sequence>MASNDNQLTWLITGSSAGLGKILAARALEAGHKVIGTCRSRKKSRAALEPLMGKGLEVIELDTSAQQVEIEANVKKALSIYGKIDILVNNAGYAALGPLERFTDEEVLKQLRTNTLGPLHVAQAVLPNMRSRKSGMIVNVSSYVGMRGDAANGVYAISKFGLEAWSESLSKEVAEFGISVLVAEFGAFRTGFLNTNAFVRAPKDVISGYEGSTAEKAYAGILQADEKQPGDPEKGVDHLFQVIMAGGFLGGRKIFRLPIGADAVEIIGDKVQSVQRDLQVAKVLEESDSTAL</sequence>
<dbReference type="GeneID" id="8108772"/>
<dbReference type="PROSITE" id="PS00061">
    <property type="entry name" value="ADH_SHORT"/>
    <property type="match status" value="1"/>
</dbReference>
<protein>
    <submittedName>
        <fullName evidence="5">Short-chain dehydrogenases/reductase, putative</fullName>
    </submittedName>
</protein>
<dbReference type="Proteomes" id="UP000001745">
    <property type="component" value="Unassembled WGS sequence"/>
</dbReference>
<dbReference type="SUPFAM" id="SSF51735">
    <property type="entry name" value="NAD(P)-binding Rossmann-fold domains"/>
    <property type="match status" value="1"/>
</dbReference>
<dbReference type="STRING" id="441959.B8MIQ8"/>
<dbReference type="RefSeq" id="XP_002485523.1">
    <property type="nucleotide sequence ID" value="XM_002485478.1"/>
</dbReference>
<dbReference type="InterPro" id="IPR036291">
    <property type="entry name" value="NAD(P)-bd_dom_sf"/>
</dbReference>
<evidence type="ECO:0000313" key="5">
    <source>
        <dbReference type="EMBL" id="EED15570.1"/>
    </source>
</evidence>
<dbReference type="InParanoid" id="B8MIQ8"/>
<dbReference type="PRINTS" id="PR00081">
    <property type="entry name" value="GDHRDH"/>
</dbReference>
<evidence type="ECO:0000256" key="4">
    <source>
        <dbReference type="RuleBase" id="RU000363"/>
    </source>
</evidence>
<keyword evidence="6" id="KW-1185">Reference proteome</keyword>
<dbReference type="InterPro" id="IPR020904">
    <property type="entry name" value="Sc_DH/Rdtase_CS"/>
</dbReference>
<dbReference type="EMBL" id="EQ962657">
    <property type="protein sequence ID" value="EED15570.1"/>
    <property type="molecule type" value="Genomic_DNA"/>
</dbReference>
<accession>B8MIQ8</accession>
<reference evidence="6" key="1">
    <citation type="journal article" date="2015" name="Genome Announc.">
        <title>Genome sequence of the AIDS-associated pathogen Penicillium marneffei (ATCC18224) and its near taxonomic relative Talaromyces stipitatus (ATCC10500).</title>
        <authorList>
            <person name="Nierman W.C."/>
            <person name="Fedorova-Abrams N.D."/>
            <person name="Andrianopoulos A."/>
        </authorList>
    </citation>
    <scope>NUCLEOTIDE SEQUENCE [LARGE SCALE GENOMIC DNA]</scope>
    <source>
        <strain evidence="6">ATCC 10500 / CBS 375.48 / QM 6759 / NRRL 1006</strain>
    </source>
</reference>
<proteinExistence type="inferred from homology"/>
<dbReference type="Gene3D" id="3.40.50.720">
    <property type="entry name" value="NAD(P)-binding Rossmann-like Domain"/>
    <property type="match status" value="1"/>
</dbReference>
<keyword evidence="3" id="KW-0560">Oxidoreductase</keyword>
<evidence type="ECO:0000256" key="1">
    <source>
        <dbReference type="ARBA" id="ARBA00006484"/>
    </source>
</evidence>
<dbReference type="VEuPathDB" id="FungiDB:TSTA_050080"/>
<keyword evidence="2" id="KW-0521">NADP</keyword>
<dbReference type="Pfam" id="PF00106">
    <property type="entry name" value="adh_short"/>
    <property type="match status" value="1"/>
</dbReference>
<dbReference type="OrthoDB" id="1933717at2759"/>
<dbReference type="GO" id="GO:0016491">
    <property type="term" value="F:oxidoreductase activity"/>
    <property type="evidence" value="ECO:0007669"/>
    <property type="project" value="UniProtKB-KW"/>
</dbReference>
<evidence type="ECO:0000256" key="2">
    <source>
        <dbReference type="ARBA" id="ARBA00022857"/>
    </source>
</evidence>
<dbReference type="InterPro" id="IPR051911">
    <property type="entry name" value="SDR_oxidoreductase"/>
</dbReference>
<evidence type="ECO:0000256" key="3">
    <source>
        <dbReference type="ARBA" id="ARBA00023002"/>
    </source>
</evidence>
<dbReference type="InterPro" id="IPR002347">
    <property type="entry name" value="SDR_fam"/>
</dbReference>
<dbReference type="PANTHER" id="PTHR43976:SF16">
    <property type="entry name" value="SHORT-CHAIN DEHYDROGENASE_REDUCTASE FAMILY PROTEIN"/>
    <property type="match status" value="1"/>
</dbReference>